<dbReference type="AlphaFoldDB" id="A0A0M7BA03"/>
<dbReference type="OrthoDB" id="7659255at2"/>
<sequence length="91" mass="9761">MIRTVTALATAATLSFSGMAFAEAHMSASSMNEGYNMLQTALMSDFDRLGIPTDTMDDLTLGQIAAIKSILESDDDENQTKVQIEAIIANN</sequence>
<evidence type="ECO:0000256" key="1">
    <source>
        <dbReference type="SAM" id="SignalP"/>
    </source>
</evidence>
<accession>A0A0M7BA03</accession>
<feature type="signal peptide" evidence="1">
    <location>
        <begin position="1"/>
        <end position="22"/>
    </location>
</feature>
<evidence type="ECO:0000313" key="3">
    <source>
        <dbReference type="Proteomes" id="UP000049455"/>
    </source>
</evidence>
<dbReference type="RefSeq" id="WP_055662952.1">
    <property type="nucleotide sequence ID" value="NZ_CYPR01000084.1"/>
</dbReference>
<dbReference type="EMBL" id="CYPR01000084">
    <property type="protein sequence ID" value="CUH38066.1"/>
    <property type="molecule type" value="Genomic_DNA"/>
</dbReference>
<protein>
    <submittedName>
        <fullName evidence="2">Uncharacterized protein</fullName>
    </submittedName>
</protein>
<name>A0A0M7BA03_9RHOB</name>
<keyword evidence="1" id="KW-0732">Signal</keyword>
<dbReference type="Proteomes" id="UP000049455">
    <property type="component" value="Unassembled WGS sequence"/>
</dbReference>
<keyword evidence="3" id="KW-1185">Reference proteome</keyword>
<feature type="chain" id="PRO_5005809917" evidence="1">
    <location>
        <begin position="23"/>
        <end position="91"/>
    </location>
</feature>
<evidence type="ECO:0000313" key="2">
    <source>
        <dbReference type="EMBL" id="CUH38066.1"/>
    </source>
</evidence>
<reference evidence="2 3" key="1">
    <citation type="submission" date="2015-09" db="EMBL/GenBank/DDBJ databases">
        <authorList>
            <person name="Jackson K.R."/>
            <person name="Lunt B.L."/>
            <person name="Fisher J.N.B."/>
            <person name="Gardner A.V."/>
            <person name="Bailey M.E."/>
            <person name="Deus L.M."/>
            <person name="Earl A.S."/>
            <person name="Gibby P.D."/>
            <person name="Hartmann K.A."/>
            <person name="Liu J.E."/>
            <person name="Manci A.M."/>
            <person name="Nielsen D.A."/>
            <person name="Solomon M.B."/>
            <person name="Breakwell D.P."/>
            <person name="Burnett S.H."/>
            <person name="Grose J.H."/>
        </authorList>
    </citation>
    <scope>NUCLEOTIDE SEQUENCE [LARGE SCALE GENOMIC DNA]</scope>
    <source>
        <strain evidence="2 3">CECT 7799</strain>
    </source>
</reference>
<gene>
    <name evidence="2" type="ORF">JSE7799_01361</name>
</gene>
<organism evidence="2 3">
    <name type="scientific">Jannaschia seosinensis</name>
    <dbReference type="NCBI Taxonomy" id="313367"/>
    <lineage>
        <taxon>Bacteria</taxon>
        <taxon>Pseudomonadati</taxon>
        <taxon>Pseudomonadota</taxon>
        <taxon>Alphaproteobacteria</taxon>
        <taxon>Rhodobacterales</taxon>
        <taxon>Roseobacteraceae</taxon>
        <taxon>Jannaschia</taxon>
    </lineage>
</organism>
<proteinExistence type="predicted"/>